<dbReference type="Proteomes" id="UP000481087">
    <property type="component" value="Unassembled WGS sequence"/>
</dbReference>
<evidence type="ECO:0000313" key="4">
    <source>
        <dbReference type="Proteomes" id="UP000481087"/>
    </source>
</evidence>
<dbReference type="GO" id="GO:0016787">
    <property type="term" value="F:hydrolase activity"/>
    <property type="evidence" value="ECO:0007669"/>
    <property type="project" value="UniProtKB-KW"/>
</dbReference>
<proteinExistence type="predicted"/>
<keyword evidence="1 3" id="KW-0378">Hydrolase</keyword>
<dbReference type="Pfam" id="PF00144">
    <property type="entry name" value="Beta-lactamase"/>
    <property type="match status" value="1"/>
</dbReference>
<accession>A0A6L8V895</accession>
<feature type="domain" description="Beta-lactamase-related" evidence="2">
    <location>
        <begin position="4"/>
        <end position="323"/>
    </location>
</feature>
<organism evidence="3 4">
    <name type="scientific">Paenibacillus silvestris</name>
    <dbReference type="NCBI Taxonomy" id="2606219"/>
    <lineage>
        <taxon>Bacteria</taxon>
        <taxon>Bacillati</taxon>
        <taxon>Bacillota</taxon>
        <taxon>Bacilli</taxon>
        <taxon>Bacillales</taxon>
        <taxon>Paenibacillaceae</taxon>
        <taxon>Paenibacillus</taxon>
    </lineage>
</organism>
<dbReference type="PANTHER" id="PTHR43283">
    <property type="entry name" value="BETA-LACTAMASE-RELATED"/>
    <property type="match status" value="1"/>
</dbReference>
<dbReference type="SUPFAM" id="SSF56601">
    <property type="entry name" value="beta-lactamase/transpeptidase-like"/>
    <property type="match status" value="1"/>
</dbReference>
<sequence>MDKVDRLVEGWLQEGLLPGVVLDIAISNRFRFQKSYGSFSNGTKKCPIRLNTLFDIASLTKVTATLPAILILVAKGEISLDAPVQKYLPEFRHPLVSIRHLLQHASGLPSDLPVRPREDKRPTLLAEIFAQELQFLPGEDMRYSDLGMILLGIIVERVTGETLDRFVNQYVFAPLGMSDTYYNPEDKLIERVAATEFVNGSFIIGKVHDEKSFQLGGVSGSAGLFATADDLTRYARWWLAPESYDLLPPKLMREAAGLPVRGRGLGWEVSDAPIYVPSCGVSWPSRSFGHTGFTGTSLWIEPEQEISVVFLTNAVHLGRDNKIRELRPILHEAVWSSYRFGG</sequence>
<protein>
    <submittedName>
        <fullName evidence="3">Serine hydrolase</fullName>
    </submittedName>
</protein>
<reference evidence="3 4" key="1">
    <citation type="submission" date="2019-12" db="EMBL/GenBank/DDBJ databases">
        <title>Paenibacillus sp. nov. sp. isolated from soil.</title>
        <authorList>
            <person name="Kim J."/>
            <person name="Jeong S.E."/>
            <person name="Jung H.S."/>
            <person name="Jeon C.O."/>
        </authorList>
    </citation>
    <scope>NUCLEOTIDE SEQUENCE [LARGE SCALE GENOMIC DNA]</scope>
    <source>
        <strain evidence="3 4">5J-6</strain>
    </source>
</reference>
<name>A0A6L8V895_9BACL</name>
<evidence type="ECO:0000256" key="1">
    <source>
        <dbReference type="ARBA" id="ARBA00022801"/>
    </source>
</evidence>
<comment type="caution">
    <text evidence="3">The sequence shown here is derived from an EMBL/GenBank/DDBJ whole genome shotgun (WGS) entry which is preliminary data.</text>
</comment>
<evidence type="ECO:0000313" key="3">
    <source>
        <dbReference type="EMBL" id="MZQ86563.1"/>
    </source>
</evidence>
<dbReference type="InterPro" id="IPR012338">
    <property type="entry name" value="Beta-lactam/transpept-like"/>
</dbReference>
<dbReference type="EMBL" id="WTUZ01000039">
    <property type="protein sequence ID" value="MZQ86563.1"/>
    <property type="molecule type" value="Genomic_DNA"/>
</dbReference>
<evidence type="ECO:0000259" key="2">
    <source>
        <dbReference type="Pfam" id="PF00144"/>
    </source>
</evidence>
<dbReference type="InterPro" id="IPR001466">
    <property type="entry name" value="Beta-lactam-related"/>
</dbReference>
<dbReference type="PANTHER" id="PTHR43283:SF11">
    <property type="entry name" value="BETA-LACTAMASE-RELATED DOMAIN-CONTAINING PROTEIN"/>
    <property type="match status" value="1"/>
</dbReference>
<dbReference type="Gene3D" id="3.40.710.10">
    <property type="entry name" value="DD-peptidase/beta-lactamase superfamily"/>
    <property type="match status" value="1"/>
</dbReference>
<gene>
    <name evidence="3" type="ORF">GQF01_31110</name>
</gene>
<dbReference type="AlphaFoldDB" id="A0A6L8V895"/>
<keyword evidence="4" id="KW-1185">Reference proteome</keyword>
<dbReference type="InterPro" id="IPR050789">
    <property type="entry name" value="Diverse_Enzym_Activities"/>
</dbReference>